<keyword evidence="3" id="KW-1185">Reference proteome</keyword>
<keyword evidence="1" id="KW-1133">Transmembrane helix</keyword>
<gene>
    <name evidence="2" type="ORF">AAEO60_15255</name>
</gene>
<comment type="caution">
    <text evidence="2">The sequence shown here is derived from an EMBL/GenBank/DDBJ whole genome shotgun (WGS) entry which is preliminary data.</text>
</comment>
<evidence type="ECO:0000313" key="2">
    <source>
        <dbReference type="EMBL" id="MEL1252033.1"/>
    </source>
</evidence>
<feature type="transmembrane region" description="Helical" evidence="1">
    <location>
        <begin position="73"/>
        <end position="94"/>
    </location>
</feature>
<keyword evidence="1" id="KW-0812">Transmembrane</keyword>
<dbReference type="Proteomes" id="UP001497045">
    <property type="component" value="Unassembled WGS sequence"/>
</dbReference>
<evidence type="ECO:0000256" key="1">
    <source>
        <dbReference type="SAM" id="Phobius"/>
    </source>
</evidence>
<feature type="transmembrane region" description="Helical" evidence="1">
    <location>
        <begin position="123"/>
        <end position="147"/>
    </location>
</feature>
<organism evidence="2 3">
    <name type="scientific">Aurantiacibacter gilvus</name>
    <dbReference type="NCBI Taxonomy" id="3139141"/>
    <lineage>
        <taxon>Bacteria</taxon>
        <taxon>Pseudomonadati</taxon>
        <taxon>Pseudomonadota</taxon>
        <taxon>Alphaproteobacteria</taxon>
        <taxon>Sphingomonadales</taxon>
        <taxon>Erythrobacteraceae</taxon>
        <taxon>Aurantiacibacter</taxon>
    </lineage>
</organism>
<keyword evidence="1" id="KW-0472">Membrane</keyword>
<sequence>MFDYQTERYELELASPLVDLLPDSESAPPKPDAVQPEARGFELPARIWLAMVACYGLFLASMVAALGSSGKALLSIAVSIVYVTVFFAVSRIMVAQNPGRAPSPLDRDGFLMTHFGPMDRKAVYGQILVVPLAVALFGMTVAAIIVLRGGMG</sequence>
<evidence type="ECO:0000313" key="3">
    <source>
        <dbReference type="Proteomes" id="UP001497045"/>
    </source>
</evidence>
<accession>A0ABU9IHW6</accession>
<proteinExistence type="predicted"/>
<dbReference type="RefSeq" id="WP_341674569.1">
    <property type="nucleotide sequence ID" value="NZ_JBBYHV010000002.1"/>
</dbReference>
<feature type="transmembrane region" description="Helical" evidence="1">
    <location>
        <begin position="47"/>
        <end position="66"/>
    </location>
</feature>
<name>A0ABU9IHW6_9SPHN</name>
<reference evidence="2 3" key="1">
    <citation type="submission" date="2024-04" db="EMBL/GenBank/DDBJ databases">
        <title>Aurantiacibacter sp. DGU6 16S ribosomal RNA gene Genome sequencing and assembly.</title>
        <authorList>
            <person name="Park S."/>
        </authorList>
    </citation>
    <scope>NUCLEOTIDE SEQUENCE [LARGE SCALE GENOMIC DNA]</scope>
    <source>
        <strain evidence="2 3">DGU6</strain>
    </source>
</reference>
<dbReference type="EMBL" id="JBBYHV010000002">
    <property type="protein sequence ID" value="MEL1252033.1"/>
    <property type="molecule type" value="Genomic_DNA"/>
</dbReference>
<protein>
    <submittedName>
        <fullName evidence="2">Uncharacterized protein</fullName>
    </submittedName>
</protein>